<dbReference type="VEuPathDB" id="FungiDB:KRP23_11095"/>
<dbReference type="InParanoid" id="H3GU23"/>
<feature type="compositionally biased region" description="Acidic residues" evidence="1">
    <location>
        <begin position="217"/>
        <end position="227"/>
    </location>
</feature>
<feature type="compositionally biased region" description="Basic and acidic residues" evidence="1">
    <location>
        <begin position="754"/>
        <end position="779"/>
    </location>
</feature>
<dbReference type="VEuPathDB" id="FungiDB:KRP23_11094"/>
<evidence type="ECO:0000256" key="1">
    <source>
        <dbReference type="SAM" id="MobiDB-lite"/>
    </source>
</evidence>
<keyword evidence="3" id="KW-1185">Reference proteome</keyword>
<dbReference type="VEuPathDB" id="FungiDB:KRP22_11672"/>
<feature type="compositionally biased region" description="Polar residues" evidence="1">
    <location>
        <begin position="356"/>
        <end position="368"/>
    </location>
</feature>
<feature type="compositionally biased region" description="Basic and acidic residues" evidence="1">
    <location>
        <begin position="839"/>
        <end position="849"/>
    </location>
</feature>
<evidence type="ECO:0000313" key="2">
    <source>
        <dbReference type="EnsemblProtists" id="Phyra80693"/>
    </source>
</evidence>
<evidence type="ECO:0000313" key="3">
    <source>
        <dbReference type="Proteomes" id="UP000005238"/>
    </source>
</evidence>
<accession>H3GU23</accession>
<dbReference type="Proteomes" id="UP000005238">
    <property type="component" value="Unassembled WGS sequence"/>
</dbReference>
<feature type="compositionally biased region" description="Basic and acidic residues" evidence="1">
    <location>
        <begin position="241"/>
        <end position="266"/>
    </location>
</feature>
<feature type="compositionally biased region" description="Low complexity" evidence="1">
    <location>
        <begin position="206"/>
        <end position="216"/>
    </location>
</feature>
<reference evidence="2" key="2">
    <citation type="submission" date="2015-06" db="UniProtKB">
        <authorList>
            <consortium name="EnsemblProtists"/>
        </authorList>
    </citation>
    <scope>IDENTIFICATION</scope>
    <source>
        <strain evidence="2">Pr102</strain>
    </source>
</reference>
<feature type="compositionally biased region" description="Polar residues" evidence="1">
    <location>
        <begin position="277"/>
        <end position="291"/>
    </location>
</feature>
<name>H3GU23_PHYRM</name>
<feature type="region of interest" description="Disordered" evidence="1">
    <location>
        <begin position="387"/>
        <end position="458"/>
    </location>
</feature>
<proteinExistence type="predicted"/>
<dbReference type="eggNOG" id="ENOG502SNAZ">
    <property type="taxonomic scope" value="Eukaryota"/>
</dbReference>
<feature type="compositionally biased region" description="Basic and acidic residues" evidence="1">
    <location>
        <begin position="172"/>
        <end position="205"/>
    </location>
</feature>
<dbReference type="AlphaFoldDB" id="H3GU23"/>
<protein>
    <submittedName>
        <fullName evidence="2">Uncharacterized protein</fullName>
    </submittedName>
</protein>
<dbReference type="VEuPathDB" id="FungiDB:KRP22_11673"/>
<organism evidence="2 3">
    <name type="scientific">Phytophthora ramorum</name>
    <name type="common">Sudden oak death agent</name>
    <dbReference type="NCBI Taxonomy" id="164328"/>
    <lineage>
        <taxon>Eukaryota</taxon>
        <taxon>Sar</taxon>
        <taxon>Stramenopiles</taxon>
        <taxon>Oomycota</taxon>
        <taxon>Peronosporomycetes</taxon>
        <taxon>Peronosporales</taxon>
        <taxon>Peronosporaceae</taxon>
        <taxon>Phytophthora</taxon>
    </lineage>
</organism>
<feature type="compositionally biased region" description="Basic residues" evidence="1">
    <location>
        <begin position="822"/>
        <end position="838"/>
    </location>
</feature>
<dbReference type="OMA" id="WHRENEL"/>
<feature type="compositionally biased region" description="Basic and acidic residues" evidence="1">
    <location>
        <begin position="731"/>
        <end position="746"/>
    </location>
</feature>
<dbReference type="HOGENOM" id="CLU_321477_0_0_1"/>
<reference evidence="3" key="1">
    <citation type="journal article" date="2006" name="Science">
        <title>Phytophthora genome sequences uncover evolutionary origins and mechanisms of pathogenesis.</title>
        <authorList>
            <person name="Tyler B.M."/>
            <person name="Tripathy S."/>
            <person name="Zhang X."/>
            <person name="Dehal P."/>
            <person name="Jiang R.H."/>
            <person name="Aerts A."/>
            <person name="Arredondo F.D."/>
            <person name="Baxter L."/>
            <person name="Bensasson D."/>
            <person name="Beynon J.L."/>
            <person name="Chapman J."/>
            <person name="Damasceno C.M."/>
            <person name="Dorrance A.E."/>
            <person name="Dou D."/>
            <person name="Dickerman A.W."/>
            <person name="Dubchak I.L."/>
            <person name="Garbelotto M."/>
            <person name="Gijzen M."/>
            <person name="Gordon S.G."/>
            <person name="Govers F."/>
            <person name="Grunwald N.J."/>
            <person name="Huang W."/>
            <person name="Ivors K.L."/>
            <person name="Jones R.W."/>
            <person name="Kamoun S."/>
            <person name="Krampis K."/>
            <person name="Lamour K.H."/>
            <person name="Lee M.K."/>
            <person name="McDonald W.H."/>
            <person name="Medina M."/>
            <person name="Meijer H.J."/>
            <person name="Nordberg E.K."/>
            <person name="Maclean D.J."/>
            <person name="Ospina-Giraldo M.D."/>
            <person name="Morris P.F."/>
            <person name="Phuntumart V."/>
            <person name="Putnam N.H."/>
            <person name="Rash S."/>
            <person name="Rose J.K."/>
            <person name="Sakihama Y."/>
            <person name="Salamov A.A."/>
            <person name="Savidor A."/>
            <person name="Scheuring C.F."/>
            <person name="Smith B.M."/>
            <person name="Sobral B.W."/>
            <person name="Terry A."/>
            <person name="Torto-Alalibo T.A."/>
            <person name="Win J."/>
            <person name="Xu Z."/>
            <person name="Zhang H."/>
            <person name="Grigoriev I.V."/>
            <person name="Rokhsar D.S."/>
            <person name="Boore J.L."/>
        </authorList>
    </citation>
    <scope>NUCLEOTIDE SEQUENCE [LARGE SCALE GENOMIC DNA]</scope>
    <source>
        <strain evidence="3">Pr102</strain>
    </source>
</reference>
<dbReference type="EnsemblProtists" id="Phyra80693">
    <property type="protein sequence ID" value="Phyra80693"/>
    <property type="gene ID" value="Phyra80693"/>
</dbReference>
<feature type="compositionally biased region" description="Polar residues" evidence="1">
    <location>
        <begin position="326"/>
        <end position="340"/>
    </location>
</feature>
<dbReference type="EMBL" id="DS566048">
    <property type="status" value="NOT_ANNOTATED_CDS"/>
    <property type="molecule type" value="Genomic_DNA"/>
</dbReference>
<feature type="region of interest" description="Disordered" evidence="1">
    <location>
        <begin position="133"/>
        <end position="375"/>
    </location>
</feature>
<sequence length="902" mass="101211">MEARDAIVSWLEHGDHFVRVTAASPLSPSPREVQALHELAAYVNRVLPRANWDARHTKQMLKHYLQEFRSTASADVPLGEKERRCRHFSRLKKLHEPKEREVAAAKKWDQENRQSNAQTTYVKLVFALTEAQRRERENEVVPESDFSNSCENSEADKSAMKRAGVGEQVQVGKEEKTASSKDKKMEEKCVKKSEQKEKEPKKQESTQKQTPGFLELTSDEEEVDEELPVVRRSTRAKRRASRDAVKSAHKDEHGSTSGKKRLESASDKPGYVEVSDVTPTQTTQAAISSGSDAARDSPMNYEDVPSLRTRSQDKNSLGKKRRSVGKVTSASQPARSSSKAQRSETPRHKAQPTKKAATTSNQVPSTVPESLRSAIAEVVSQRQQLLGSCRNDPGSQGSSSRQTRQRRLSGSDYGLSDIDLPSVEPRPSASSNDERTSTPSYEPRSVRHEAGPPGGLLPPLIDWSHTNMSKLNLKRKRVFLSTKQLAFEQLKWYREKELQQCELELLHHEMEAREVLAHEELELKRMRIRADIIQPMIFAGASIADIAELVLLYPTHNFNLYRTMKQQPTSESQRDAIVAWLEQDDNFLRVTAFSAPSSPYSRLGEPNVDKAELVEANALNELATSVNCASPRSHWDVKVTKEMLQHYLTEFKTTAKVASTPGFTLTKTDQLLGIKSIEDKLNSMCRHFVRLQMLHDPRIRAARTGSASMHHNKEMVLRSDVRAVVEAAPIQEREKAMPRPDTRQMNEKSALSKAQEKVIPLEHEPRQDKKVDETSGEKGRHAKAGNGVSSRVRSAAAMNKHKEETGSAATLEEPTQRIPPKNGKKRAVSAKHKHQQQQKKKEEEEEHAKNVVPMHEVIVLTSAEEGGGKGLPSVQSKSVVTVQRRLTRSASKASRNVAEDFP</sequence>
<feature type="region of interest" description="Disordered" evidence="1">
    <location>
        <begin position="728"/>
        <end position="902"/>
    </location>
</feature>